<dbReference type="EMBL" id="AKWY02000034">
    <property type="protein sequence ID" value="EQA69978.1"/>
    <property type="molecule type" value="Genomic_DNA"/>
</dbReference>
<reference evidence="1 2" key="1">
    <citation type="submission" date="2013-05" db="EMBL/GenBank/DDBJ databases">
        <authorList>
            <person name="Harkins D.M."/>
            <person name="Durkin A.S."/>
            <person name="Brinkac L.M."/>
            <person name="Haft D.H."/>
            <person name="Selengut J.D."/>
            <person name="Sanka R."/>
            <person name="DePew J."/>
            <person name="Purushe J."/>
            <person name="Hartskeerl R.A."/>
            <person name="Ahmed A."/>
            <person name="van der Linden H."/>
            <person name="Goris M.G.A."/>
            <person name="Vinetz J.M."/>
            <person name="Sutton G.G."/>
            <person name="Nierman W.C."/>
            <person name="Fouts D.E."/>
        </authorList>
    </citation>
    <scope>NUCLEOTIDE SEQUENCE [LARGE SCALE GENOMIC DNA]</scope>
    <source>
        <strain evidence="1 2">CZ214</strain>
    </source>
</reference>
<name>T0F9V1_9LEPT</name>
<dbReference type="AlphaFoldDB" id="T0F9V1"/>
<dbReference type="Proteomes" id="UP000015442">
    <property type="component" value="Unassembled WGS sequence"/>
</dbReference>
<gene>
    <name evidence="1" type="ORF">LEP1GSC059_1816</name>
</gene>
<evidence type="ECO:0000313" key="1">
    <source>
        <dbReference type="EMBL" id="EQA69978.1"/>
    </source>
</evidence>
<proteinExistence type="predicted"/>
<comment type="caution">
    <text evidence="1">The sequence shown here is derived from an EMBL/GenBank/DDBJ whole genome shotgun (WGS) entry which is preliminary data.</text>
</comment>
<evidence type="ECO:0000313" key="2">
    <source>
        <dbReference type="Proteomes" id="UP000015442"/>
    </source>
</evidence>
<sequence length="40" mass="4647">MIFRNEKKDSCRSKHLQLSDCEITNVQFGSGKIFLILFLS</sequence>
<organism evidence="1 2">
    <name type="scientific">Leptospira noguchii serovar Panama str. CZ214</name>
    <dbReference type="NCBI Taxonomy" id="1001595"/>
    <lineage>
        <taxon>Bacteria</taxon>
        <taxon>Pseudomonadati</taxon>
        <taxon>Spirochaetota</taxon>
        <taxon>Spirochaetia</taxon>
        <taxon>Leptospirales</taxon>
        <taxon>Leptospiraceae</taxon>
        <taxon>Leptospira</taxon>
    </lineage>
</organism>
<accession>T0F9V1</accession>
<protein>
    <submittedName>
        <fullName evidence="1">Uncharacterized protein</fullName>
    </submittedName>
</protein>